<evidence type="ECO:0000259" key="2">
    <source>
        <dbReference type="PROSITE" id="PS51462"/>
    </source>
</evidence>
<dbReference type="EMBL" id="CP009526">
    <property type="protein sequence ID" value="AKB51313.1"/>
    <property type="molecule type" value="Genomic_DNA"/>
</dbReference>
<reference evidence="3 4" key="1">
    <citation type="submission" date="2014-07" db="EMBL/GenBank/DDBJ databases">
        <title>Methanogenic archaea and the global carbon cycle.</title>
        <authorList>
            <person name="Henriksen J.R."/>
            <person name="Luke J."/>
            <person name="Reinhart S."/>
            <person name="Benedict M.N."/>
            <person name="Youngblut N.D."/>
            <person name="Metcalf M.E."/>
            <person name="Whitaker R.J."/>
            <person name="Metcalf W.W."/>
        </authorList>
    </citation>
    <scope>NUCLEOTIDE SEQUENCE [LARGE SCALE GENOMIC DNA]</scope>
    <source>
        <strain evidence="3 4">Wiesmoor</strain>
    </source>
</reference>
<dbReference type="GO" id="GO:0016787">
    <property type="term" value="F:hydrolase activity"/>
    <property type="evidence" value="ECO:0007669"/>
    <property type="project" value="UniProtKB-KW"/>
</dbReference>
<evidence type="ECO:0000313" key="3">
    <source>
        <dbReference type="EMBL" id="AKB51313.1"/>
    </source>
</evidence>
<evidence type="ECO:0000256" key="1">
    <source>
        <dbReference type="ARBA" id="ARBA00022801"/>
    </source>
</evidence>
<protein>
    <submittedName>
        <fullName evidence="3">MuT/NUDIX protein</fullName>
    </submittedName>
</protein>
<dbReference type="AlphaFoldDB" id="A0A0E3QM02"/>
<dbReference type="PATRIC" id="fig|1434109.4.peg.2650"/>
<dbReference type="PROSITE" id="PS51462">
    <property type="entry name" value="NUDIX"/>
    <property type="match status" value="1"/>
</dbReference>
<dbReference type="Gene3D" id="3.90.79.10">
    <property type="entry name" value="Nucleoside Triphosphate Pyrophosphohydrolase"/>
    <property type="match status" value="1"/>
</dbReference>
<accession>A0A0E3QM02</accession>
<dbReference type="InterPro" id="IPR020084">
    <property type="entry name" value="NUDIX_hydrolase_CS"/>
</dbReference>
<feature type="domain" description="Nudix hydrolase" evidence="2">
    <location>
        <begin position="1"/>
        <end position="94"/>
    </location>
</feature>
<gene>
    <name evidence="3" type="ORF">MSBRW_2060</name>
</gene>
<organism evidence="3 4">
    <name type="scientific">Methanosarcina barkeri str. Wiesmoor</name>
    <dbReference type="NCBI Taxonomy" id="1434109"/>
    <lineage>
        <taxon>Archaea</taxon>
        <taxon>Methanobacteriati</taxon>
        <taxon>Methanobacteriota</taxon>
        <taxon>Stenosarchaea group</taxon>
        <taxon>Methanomicrobia</taxon>
        <taxon>Methanosarcinales</taxon>
        <taxon>Methanosarcinaceae</taxon>
        <taxon>Methanosarcina</taxon>
    </lineage>
</organism>
<dbReference type="InterPro" id="IPR015797">
    <property type="entry name" value="NUDIX_hydrolase-like_dom_sf"/>
</dbReference>
<dbReference type="Proteomes" id="UP000033038">
    <property type="component" value="Chromosome"/>
</dbReference>
<proteinExistence type="predicted"/>
<sequence length="105" mass="12150">MSSSGSYYRLPGGRPKKGEVSIEAAIRELREETGLRAYDVRYLFKFHASKVFKIKAKGVPEPRSEIHHFAFFKPGKEMKVQVSENTLKLLDIYYGLKKRRVNKSK</sequence>
<keyword evidence="1" id="KW-0378">Hydrolase</keyword>
<evidence type="ECO:0000313" key="4">
    <source>
        <dbReference type="Proteomes" id="UP000033038"/>
    </source>
</evidence>
<dbReference type="KEGG" id="mbw:MSBRW_2060"/>
<name>A0A0E3QM02_METBA</name>
<dbReference type="SUPFAM" id="SSF55811">
    <property type="entry name" value="Nudix"/>
    <property type="match status" value="1"/>
</dbReference>
<dbReference type="HOGENOM" id="CLU_037162_25_2_2"/>
<dbReference type="InterPro" id="IPR000086">
    <property type="entry name" value="NUDIX_hydrolase_dom"/>
</dbReference>
<dbReference type="PROSITE" id="PS00893">
    <property type="entry name" value="NUDIX_BOX"/>
    <property type="match status" value="1"/>
</dbReference>
<dbReference type="Pfam" id="PF00293">
    <property type="entry name" value="NUDIX"/>
    <property type="match status" value="1"/>
</dbReference>